<dbReference type="EMBL" id="JAIWYP010000007">
    <property type="protein sequence ID" value="KAH3792333.1"/>
    <property type="molecule type" value="Genomic_DNA"/>
</dbReference>
<dbReference type="Proteomes" id="UP000828390">
    <property type="component" value="Unassembled WGS sequence"/>
</dbReference>
<protein>
    <submittedName>
        <fullName evidence="1">Uncharacterized protein</fullName>
    </submittedName>
</protein>
<accession>A0A9D4J1J7</accession>
<comment type="caution">
    <text evidence="1">The sequence shown here is derived from an EMBL/GenBank/DDBJ whole genome shotgun (WGS) entry which is preliminary data.</text>
</comment>
<proteinExistence type="predicted"/>
<evidence type="ECO:0000313" key="2">
    <source>
        <dbReference type="Proteomes" id="UP000828390"/>
    </source>
</evidence>
<organism evidence="1 2">
    <name type="scientific">Dreissena polymorpha</name>
    <name type="common">Zebra mussel</name>
    <name type="synonym">Mytilus polymorpha</name>
    <dbReference type="NCBI Taxonomy" id="45954"/>
    <lineage>
        <taxon>Eukaryota</taxon>
        <taxon>Metazoa</taxon>
        <taxon>Spiralia</taxon>
        <taxon>Lophotrochozoa</taxon>
        <taxon>Mollusca</taxon>
        <taxon>Bivalvia</taxon>
        <taxon>Autobranchia</taxon>
        <taxon>Heteroconchia</taxon>
        <taxon>Euheterodonta</taxon>
        <taxon>Imparidentia</taxon>
        <taxon>Neoheterodontei</taxon>
        <taxon>Myida</taxon>
        <taxon>Dreissenoidea</taxon>
        <taxon>Dreissenidae</taxon>
        <taxon>Dreissena</taxon>
    </lineage>
</organism>
<sequence length="84" mass="9548">MAQKTGVNFNWIPEVASLVSNYSVLFTYFLRESLFTIPVSYRYSGDVHRSHKAGIAFKFANSVTCTCTDGFLIQRDRVNTCNEI</sequence>
<dbReference type="AlphaFoldDB" id="A0A9D4J1J7"/>
<keyword evidence="2" id="KW-1185">Reference proteome</keyword>
<reference evidence="1" key="1">
    <citation type="journal article" date="2019" name="bioRxiv">
        <title>The Genome of the Zebra Mussel, Dreissena polymorpha: A Resource for Invasive Species Research.</title>
        <authorList>
            <person name="McCartney M.A."/>
            <person name="Auch B."/>
            <person name="Kono T."/>
            <person name="Mallez S."/>
            <person name="Zhang Y."/>
            <person name="Obille A."/>
            <person name="Becker A."/>
            <person name="Abrahante J.E."/>
            <person name="Garbe J."/>
            <person name="Badalamenti J.P."/>
            <person name="Herman A."/>
            <person name="Mangelson H."/>
            <person name="Liachko I."/>
            <person name="Sullivan S."/>
            <person name="Sone E.D."/>
            <person name="Koren S."/>
            <person name="Silverstein K.A.T."/>
            <person name="Beckman K.B."/>
            <person name="Gohl D.M."/>
        </authorList>
    </citation>
    <scope>NUCLEOTIDE SEQUENCE</scope>
    <source>
        <strain evidence="1">Duluth1</strain>
        <tissue evidence="1">Whole animal</tissue>
    </source>
</reference>
<evidence type="ECO:0000313" key="1">
    <source>
        <dbReference type="EMBL" id="KAH3792333.1"/>
    </source>
</evidence>
<name>A0A9D4J1J7_DREPO</name>
<reference evidence="1" key="2">
    <citation type="submission" date="2020-11" db="EMBL/GenBank/DDBJ databases">
        <authorList>
            <person name="McCartney M.A."/>
            <person name="Auch B."/>
            <person name="Kono T."/>
            <person name="Mallez S."/>
            <person name="Becker A."/>
            <person name="Gohl D.M."/>
            <person name="Silverstein K.A.T."/>
            <person name="Koren S."/>
            <person name="Bechman K.B."/>
            <person name="Herman A."/>
            <person name="Abrahante J.E."/>
            <person name="Garbe J."/>
        </authorList>
    </citation>
    <scope>NUCLEOTIDE SEQUENCE</scope>
    <source>
        <strain evidence="1">Duluth1</strain>
        <tissue evidence="1">Whole animal</tissue>
    </source>
</reference>
<gene>
    <name evidence="1" type="ORF">DPMN_145827</name>
</gene>